<dbReference type="Proteomes" id="UP000198864">
    <property type="component" value="Unassembled WGS sequence"/>
</dbReference>
<evidence type="ECO:0000313" key="2">
    <source>
        <dbReference type="Proteomes" id="UP000198864"/>
    </source>
</evidence>
<dbReference type="RefSeq" id="WP_208603770.1">
    <property type="nucleotide sequence ID" value="NZ_FMCR01000003.1"/>
</dbReference>
<protein>
    <submittedName>
        <fullName evidence="1">Uncharacterized protein</fullName>
    </submittedName>
</protein>
<sequence length="207" mass="23581">MGEGRFERYDRYERALVDVLNLLNLAAPPAPSGDERKDPRARRHWQCSVALMIMREAVPPQPEEMFEPLMLAAVYEPDPSHTQRHIRPALAAFGRRRVQTRLLKYLRTGTNYEIIGAADAWYCTYLRVTGSETGDDPSTDLRHAFQETGLRICLANDHPGVRSRIITLLNLRLEDNPPELRPLVSEVLRIVRAHPDNAIVDRHRGAG</sequence>
<dbReference type="EMBL" id="FMCR01000003">
    <property type="protein sequence ID" value="SCF07446.1"/>
    <property type="molecule type" value="Genomic_DNA"/>
</dbReference>
<accession>A0A1C4XGG3</accession>
<gene>
    <name evidence="1" type="ORF">GA0070561_3383</name>
</gene>
<proteinExistence type="predicted"/>
<name>A0A1C4XGG3_9ACTN</name>
<dbReference type="AlphaFoldDB" id="A0A1C4XGG3"/>
<evidence type="ECO:0000313" key="1">
    <source>
        <dbReference type="EMBL" id="SCF07446.1"/>
    </source>
</evidence>
<organism evidence="1 2">
    <name type="scientific">Micromonospora saelicesensis</name>
    <dbReference type="NCBI Taxonomy" id="285676"/>
    <lineage>
        <taxon>Bacteria</taxon>
        <taxon>Bacillati</taxon>
        <taxon>Actinomycetota</taxon>
        <taxon>Actinomycetes</taxon>
        <taxon>Micromonosporales</taxon>
        <taxon>Micromonosporaceae</taxon>
        <taxon>Micromonospora</taxon>
    </lineage>
</organism>
<reference evidence="1 2" key="1">
    <citation type="submission" date="2016-06" db="EMBL/GenBank/DDBJ databases">
        <authorList>
            <person name="Kjaerup R.B."/>
            <person name="Dalgaard T.S."/>
            <person name="Juul-Madsen H.R."/>
        </authorList>
    </citation>
    <scope>NUCLEOTIDE SEQUENCE [LARGE SCALE GENOMIC DNA]</scope>
    <source>
        <strain evidence="1 2">DSM 44871</strain>
    </source>
</reference>